<keyword evidence="3" id="KW-0863">Zinc-finger</keyword>
<evidence type="ECO:0000256" key="6">
    <source>
        <dbReference type="SAM" id="MobiDB-lite"/>
    </source>
</evidence>
<evidence type="ECO:0000256" key="2">
    <source>
        <dbReference type="ARBA" id="ARBA00022723"/>
    </source>
</evidence>
<gene>
    <name evidence="7" type="ORF">Agabi119p4_3856</name>
</gene>
<name>A0A8H7F5M1_AGABI</name>
<organism evidence="7 8">
    <name type="scientific">Agaricus bisporus var. burnettii</name>
    <dbReference type="NCBI Taxonomy" id="192524"/>
    <lineage>
        <taxon>Eukaryota</taxon>
        <taxon>Fungi</taxon>
        <taxon>Dikarya</taxon>
        <taxon>Basidiomycota</taxon>
        <taxon>Agaricomycotina</taxon>
        <taxon>Agaricomycetes</taxon>
        <taxon>Agaricomycetidae</taxon>
        <taxon>Agaricales</taxon>
        <taxon>Agaricineae</taxon>
        <taxon>Agaricaceae</taxon>
        <taxon>Agaricus</taxon>
    </lineage>
</organism>
<evidence type="ECO:0000313" key="7">
    <source>
        <dbReference type="EMBL" id="KAF7777784.1"/>
    </source>
</evidence>
<keyword evidence="4" id="KW-0862">Zinc</keyword>
<dbReference type="AlphaFoldDB" id="A0A8H7F5M1"/>
<feature type="compositionally biased region" description="Acidic residues" evidence="6">
    <location>
        <begin position="181"/>
        <end position="205"/>
    </location>
</feature>
<dbReference type="SUPFAM" id="SSF53098">
    <property type="entry name" value="Ribonuclease H-like"/>
    <property type="match status" value="1"/>
</dbReference>
<evidence type="ECO:0000256" key="4">
    <source>
        <dbReference type="ARBA" id="ARBA00022833"/>
    </source>
</evidence>
<evidence type="ECO:0000313" key="8">
    <source>
        <dbReference type="Proteomes" id="UP000629468"/>
    </source>
</evidence>
<accession>A0A8H7F5M1</accession>
<comment type="caution">
    <text evidence="7">The sequence shown here is derived from an EMBL/GenBank/DDBJ whole genome shotgun (WGS) entry which is preliminary data.</text>
</comment>
<dbReference type="EMBL" id="JABXXO010000005">
    <property type="protein sequence ID" value="KAF7777784.1"/>
    <property type="molecule type" value="Genomic_DNA"/>
</dbReference>
<dbReference type="Proteomes" id="UP000629468">
    <property type="component" value="Unassembled WGS sequence"/>
</dbReference>
<evidence type="ECO:0000256" key="3">
    <source>
        <dbReference type="ARBA" id="ARBA00022771"/>
    </source>
</evidence>
<dbReference type="GO" id="GO:0005634">
    <property type="term" value="C:nucleus"/>
    <property type="evidence" value="ECO:0007669"/>
    <property type="project" value="UniProtKB-SubCell"/>
</dbReference>
<proteinExistence type="predicted"/>
<sequence length="246" mass="27729">MAVMRARVDRVSFLQISCGYTSQSFYVAKGFLCCRDSALLQRDIKVAFIGCRQKLYKHLKDLPGKIHLGTDAWTSPNNRSFISVTIQYKVDGSIQSYVLDVVELPRRHTGQQLAEYLAQVVENFGLEKKFFGCVCDNASANNVMIDTLPGLISSYPGVHAHVRSPSNQSYSLKKAQKESERDEGEENEDEEDSEADEEEVQDENDEHGFERDNTDGWVDERDSMEGAELVTLDCSAEPARQTLMKI</sequence>
<keyword evidence="2" id="KW-0479">Metal-binding</keyword>
<dbReference type="InterPro" id="IPR012337">
    <property type="entry name" value="RNaseH-like_sf"/>
</dbReference>
<dbReference type="InterPro" id="IPR052035">
    <property type="entry name" value="ZnF_BED_domain_contain"/>
</dbReference>
<comment type="subcellular location">
    <subcellularLocation>
        <location evidence="1">Nucleus</location>
    </subcellularLocation>
</comment>
<feature type="region of interest" description="Disordered" evidence="6">
    <location>
        <begin position="162"/>
        <end position="246"/>
    </location>
</feature>
<reference evidence="7 8" key="1">
    <citation type="journal article" name="Sci. Rep.">
        <title>Telomere-to-telomere assembled and centromere annotated genomes of the two main subspecies of the button mushroom Agaricus bisporus reveal especially polymorphic chromosome ends.</title>
        <authorList>
            <person name="Sonnenberg A.S.M."/>
            <person name="Sedaghat-Telgerd N."/>
            <person name="Lavrijssen B."/>
            <person name="Ohm R.A."/>
            <person name="Hendrickx P.M."/>
            <person name="Scholtmeijer K."/>
            <person name="Baars J.J.P."/>
            <person name="van Peer A."/>
        </authorList>
    </citation>
    <scope>NUCLEOTIDE SEQUENCE [LARGE SCALE GENOMIC DNA]</scope>
    <source>
        <strain evidence="7 8">H119_p4</strain>
    </source>
</reference>
<feature type="compositionally biased region" description="Basic and acidic residues" evidence="6">
    <location>
        <begin position="206"/>
        <end position="224"/>
    </location>
</feature>
<evidence type="ECO:0000256" key="5">
    <source>
        <dbReference type="ARBA" id="ARBA00023242"/>
    </source>
</evidence>
<dbReference type="PANTHER" id="PTHR46481">
    <property type="entry name" value="ZINC FINGER BED DOMAIN-CONTAINING PROTEIN 4"/>
    <property type="match status" value="1"/>
</dbReference>
<dbReference type="GO" id="GO:0008270">
    <property type="term" value="F:zinc ion binding"/>
    <property type="evidence" value="ECO:0007669"/>
    <property type="project" value="UniProtKB-KW"/>
</dbReference>
<keyword evidence="5" id="KW-0539">Nucleus</keyword>
<evidence type="ECO:0000256" key="1">
    <source>
        <dbReference type="ARBA" id="ARBA00004123"/>
    </source>
</evidence>
<protein>
    <recommendedName>
        <fullName evidence="9">DUF659 domain-containing protein</fullName>
    </recommendedName>
</protein>
<evidence type="ECO:0008006" key="9">
    <source>
        <dbReference type="Google" id="ProtNLM"/>
    </source>
</evidence>
<dbReference type="PANTHER" id="PTHR46481:SF10">
    <property type="entry name" value="ZINC FINGER BED DOMAIN-CONTAINING PROTEIN 39"/>
    <property type="match status" value="1"/>
</dbReference>